<dbReference type="PANTHER" id="PTHR47894:SF1">
    <property type="entry name" value="HTH-TYPE TRANSCRIPTIONAL REGULATOR VQSM"/>
    <property type="match status" value="1"/>
</dbReference>
<keyword evidence="3" id="KW-0804">Transcription</keyword>
<protein>
    <submittedName>
        <fullName evidence="5">Fis family transcriptional regulator</fullName>
    </submittedName>
</protein>
<dbReference type="PANTHER" id="PTHR47894">
    <property type="entry name" value="HTH-TYPE TRANSCRIPTIONAL REGULATOR GADX"/>
    <property type="match status" value="1"/>
</dbReference>
<evidence type="ECO:0000313" key="5">
    <source>
        <dbReference type="EMBL" id="OLQ86351.1"/>
    </source>
</evidence>
<reference evidence="7 8" key="1">
    <citation type="submission" date="2016-09" db="EMBL/GenBank/DDBJ databases">
        <title>Genomic Taxonomy of the Vibrionaceae.</title>
        <authorList>
            <person name="Gonzalez-Castillo A."/>
            <person name="Gomez-Gil B."/>
            <person name="Enciso-Ibarra K."/>
        </authorList>
    </citation>
    <scope>NUCLEOTIDE SEQUENCE [LARGE SCALE GENOMIC DNA]</scope>
    <source>
        <strain evidence="6 7">CAIM 1902</strain>
        <strain evidence="5 8">CAIM 703</strain>
    </source>
</reference>
<dbReference type="EMBL" id="MJMH01000174">
    <property type="protein sequence ID" value="OLQ91240.1"/>
    <property type="molecule type" value="Genomic_DNA"/>
</dbReference>
<proteinExistence type="predicted"/>
<dbReference type="AlphaFoldDB" id="A0A1Q9HB04"/>
<keyword evidence="7" id="KW-1185">Reference proteome</keyword>
<evidence type="ECO:0000313" key="6">
    <source>
        <dbReference type="EMBL" id="OLQ91240.1"/>
    </source>
</evidence>
<comment type="caution">
    <text evidence="5">The sequence shown here is derived from an EMBL/GenBank/DDBJ whole genome shotgun (WGS) entry which is preliminary data.</text>
</comment>
<keyword evidence="1" id="KW-0805">Transcription regulation</keyword>
<dbReference type="Pfam" id="PF12833">
    <property type="entry name" value="HTH_18"/>
    <property type="match status" value="1"/>
</dbReference>
<evidence type="ECO:0000313" key="8">
    <source>
        <dbReference type="Proteomes" id="UP000186313"/>
    </source>
</evidence>
<dbReference type="InterPro" id="IPR018062">
    <property type="entry name" value="HTH_AraC-typ_CS"/>
</dbReference>
<dbReference type="GO" id="GO:0000976">
    <property type="term" value="F:transcription cis-regulatory region binding"/>
    <property type="evidence" value="ECO:0007669"/>
    <property type="project" value="TreeGrafter"/>
</dbReference>
<keyword evidence="2" id="KW-0238">DNA-binding</keyword>
<dbReference type="EMBL" id="MJMJ01000043">
    <property type="protein sequence ID" value="OLQ86351.1"/>
    <property type="molecule type" value="Genomic_DNA"/>
</dbReference>
<dbReference type="GO" id="GO:0005829">
    <property type="term" value="C:cytosol"/>
    <property type="evidence" value="ECO:0007669"/>
    <property type="project" value="TreeGrafter"/>
</dbReference>
<dbReference type="PROSITE" id="PS00041">
    <property type="entry name" value="HTH_ARAC_FAMILY_1"/>
    <property type="match status" value="1"/>
</dbReference>
<dbReference type="STRING" id="1381081.BIY22_11940"/>
<dbReference type="SUPFAM" id="SSF46689">
    <property type="entry name" value="Homeodomain-like"/>
    <property type="match status" value="1"/>
</dbReference>
<organism evidence="5 8">
    <name type="scientific">Vibrio panuliri</name>
    <dbReference type="NCBI Taxonomy" id="1381081"/>
    <lineage>
        <taxon>Bacteria</taxon>
        <taxon>Pseudomonadati</taxon>
        <taxon>Pseudomonadota</taxon>
        <taxon>Gammaproteobacteria</taxon>
        <taxon>Vibrionales</taxon>
        <taxon>Vibrionaceae</taxon>
        <taxon>Vibrio</taxon>
    </lineage>
</organism>
<dbReference type="GO" id="GO:0003700">
    <property type="term" value="F:DNA-binding transcription factor activity"/>
    <property type="evidence" value="ECO:0007669"/>
    <property type="project" value="InterPro"/>
</dbReference>
<dbReference type="InterPro" id="IPR009057">
    <property type="entry name" value="Homeodomain-like_sf"/>
</dbReference>
<dbReference type="RefSeq" id="WP_075710259.1">
    <property type="nucleotide sequence ID" value="NZ_AP019655.1"/>
</dbReference>
<dbReference type="Proteomes" id="UP000186039">
    <property type="component" value="Unassembled WGS sequence"/>
</dbReference>
<evidence type="ECO:0000256" key="2">
    <source>
        <dbReference type="ARBA" id="ARBA00023125"/>
    </source>
</evidence>
<evidence type="ECO:0000313" key="7">
    <source>
        <dbReference type="Proteomes" id="UP000186039"/>
    </source>
</evidence>
<evidence type="ECO:0000256" key="3">
    <source>
        <dbReference type="ARBA" id="ARBA00023163"/>
    </source>
</evidence>
<dbReference type="Proteomes" id="UP000186313">
    <property type="component" value="Unassembled WGS sequence"/>
</dbReference>
<dbReference type="PROSITE" id="PS01124">
    <property type="entry name" value="HTH_ARAC_FAMILY_2"/>
    <property type="match status" value="1"/>
</dbReference>
<dbReference type="Gene3D" id="1.10.10.60">
    <property type="entry name" value="Homeodomain-like"/>
    <property type="match status" value="1"/>
</dbReference>
<evidence type="ECO:0000259" key="4">
    <source>
        <dbReference type="PROSITE" id="PS01124"/>
    </source>
</evidence>
<feature type="domain" description="HTH araC/xylS-type" evidence="4">
    <location>
        <begin position="240"/>
        <end position="341"/>
    </location>
</feature>
<gene>
    <name evidence="6" type="ORF">BIY20_09920</name>
    <name evidence="5" type="ORF">BIY22_11940</name>
</gene>
<evidence type="ECO:0000256" key="1">
    <source>
        <dbReference type="ARBA" id="ARBA00023015"/>
    </source>
</evidence>
<dbReference type="SMART" id="SM00342">
    <property type="entry name" value="HTH_ARAC"/>
    <property type="match status" value="1"/>
</dbReference>
<name>A0A1Q9HB04_9VIBR</name>
<dbReference type="OrthoDB" id="6396588at2"/>
<sequence>MKTTEFSTQLPIFWFKTFDAALKQKFAESSQFWGGDEQYQALCFAQSVSAYQLEHAITQVYQSHGDDLFECFSLTADYFDEIELGAPVLTMLTAPTLVRFCELLCRYSIHIHPLLKLICRETKHGELELWVVTHEFVDEITLVSHLSLGLYLSIILKMIRRYLKAPTLRLPIHINRITIDNDVTPLIEQIFNVEVRKGYPARYFLFNKQLVDKVHRNFDPELHDRLIALAEQQTYHLAENSILYKVNRVLQNTTVNLISLESVAAGLNMSPRTLNRRLQHEGVSFRRLFDKYRLELSLNMLNQENLSVTYIAHELGFSDSSAFSRAFKRWTGESPKQKIARVNL</sequence>
<dbReference type="InterPro" id="IPR018060">
    <property type="entry name" value="HTH_AraC"/>
</dbReference>
<accession>A0A1Q9HB04</accession>